<reference evidence="2 3" key="1">
    <citation type="submission" date="2019-04" db="EMBL/GenBank/DDBJ databases">
        <title>Annotation for the trematode Fasciola gigantica.</title>
        <authorList>
            <person name="Choi Y.-J."/>
        </authorList>
    </citation>
    <scope>NUCLEOTIDE SEQUENCE [LARGE SCALE GENOMIC DNA]</scope>
    <source>
        <strain evidence="2">Uganda_cow_1</strain>
    </source>
</reference>
<evidence type="ECO:0000256" key="1">
    <source>
        <dbReference type="SAM" id="SignalP"/>
    </source>
</evidence>
<evidence type="ECO:0008006" key="4">
    <source>
        <dbReference type="Google" id="ProtNLM"/>
    </source>
</evidence>
<feature type="chain" id="PRO_5021383842" description="Saposin B-type domain-containing protein" evidence="1">
    <location>
        <begin position="19"/>
        <end position="99"/>
    </location>
</feature>
<organism evidence="2 3">
    <name type="scientific">Fasciola gigantica</name>
    <name type="common">Giant liver fluke</name>
    <dbReference type="NCBI Taxonomy" id="46835"/>
    <lineage>
        <taxon>Eukaryota</taxon>
        <taxon>Metazoa</taxon>
        <taxon>Spiralia</taxon>
        <taxon>Lophotrochozoa</taxon>
        <taxon>Platyhelminthes</taxon>
        <taxon>Trematoda</taxon>
        <taxon>Digenea</taxon>
        <taxon>Plagiorchiida</taxon>
        <taxon>Echinostomata</taxon>
        <taxon>Echinostomatoidea</taxon>
        <taxon>Fasciolidae</taxon>
        <taxon>Fasciola</taxon>
    </lineage>
</organism>
<comment type="caution">
    <text evidence="2">The sequence shown here is derived from an EMBL/GenBank/DDBJ whole genome shotgun (WGS) entry which is preliminary data.</text>
</comment>
<dbReference type="Proteomes" id="UP000316759">
    <property type="component" value="Unassembled WGS sequence"/>
</dbReference>
<dbReference type="AlphaFoldDB" id="A0A504YV51"/>
<accession>A0A504YV51</accession>
<feature type="signal peptide" evidence="1">
    <location>
        <begin position="1"/>
        <end position="18"/>
    </location>
</feature>
<dbReference type="EMBL" id="SUNJ01005081">
    <property type="protein sequence ID" value="TPP63911.1"/>
    <property type="molecule type" value="Genomic_DNA"/>
</dbReference>
<protein>
    <recommendedName>
        <fullName evidence="4">Saposin B-type domain-containing protein</fullName>
    </recommendedName>
</protein>
<keyword evidence="3" id="KW-1185">Reference proteome</keyword>
<evidence type="ECO:0000313" key="2">
    <source>
        <dbReference type="EMBL" id="TPP63911.1"/>
    </source>
</evidence>
<keyword evidence="1" id="KW-0732">Signal</keyword>
<proteinExistence type="predicted"/>
<gene>
    <name evidence="2" type="ORF">FGIG_01308</name>
</gene>
<evidence type="ECO:0000313" key="3">
    <source>
        <dbReference type="Proteomes" id="UP000316759"/>
    </source>
</evidence>
<name>A0A504YV51_FASGI</name>
<sequence length="99" mass="11246">MFGGIIIAFCLGIVLTSGSPTASKRQWIQSVLEKCENKYPNCQFNQNIAEIQKHPQVVELIHDGAKDFNSFCKFILKQCETAEDAQRVDKRNVKLLRFG</sequence>